<dbReference type="InterPro" id="IPR046348">
    <property type="entry name" value="SIS_dom_sf"/>
</dbReference>
<dbReference type="GO" id="GO:0004476">
    <property type="term" value="F:mannose-6-phosphate isomerase activity"/>
    <property type="evidence" value="ECO:0007669"/>
    <property type="project" value="InterPro"/>
</dbReference>
<dbReference type="InterPro" id="IPR019490">
    <property type="entry name" value="Glu6P/Mann6P_isomerase_C"/>
</dbReference>
<evidence type="ECO:0000256" key="2">
    <source>
        <dbReference type="ARBA" id="ARBA00023235"/>
    </source>
</evidence>
<reference evidence="4 5" key="1">
    <citation type="submission" date="2017-03" db="EMBL/GenBank/DDBJ databases">
        <title>Draft genome sequence of Streptomyces scabrisporus NF3, endophyte isolated from Amphipterygium adstringens.</title>
        <authorList>
            <person name="Vazquez M."/>
            <person name="Ceapa C.D."/>
            <person name="Rodriguez Luna D."/>
            <person name="Sanchez Esquivel S."/>
        </authorList>
    </citation>
    <scope>NUCLEOTIDE SEQUENCE [LARGE SCALE GENOMIC DNA]</scope>
    <source>
        <strain evidence="4 5">NF3</strain>
    </source>
</reference>
<dbReference type="GO" id="GO:0004347">
    <property type="term" value="F:glucose-6-phosphate isomerase activity"/>
    <property type="evidence" value="ECO:0007669"/>
    <property type="project" value="InterPro"/>
</dbReference>
<evidence type="ECO:0000259" key="3">
    <source>
        <dbReference type="Pfam" id="PF10432"/>
    </source>
</evidence>
<sequence length="393" mass="39502">MNILDEALLDDQDGIARADTAETLRALAGAGAQVRRAVQAAREALPAAIAPRDRPRTVILSAPAYGPLGHALRAVTGTDAALPVILGAGGTLPGWAGPMDLVLAAGRGDEPGLIDLAGQAYRRGCQTVAATPAGSPLDAAVQQSRGVVVPVPVDAGSVGTAGYADETVFAAQTAFWPLFTALLAITGACGASAFTPGDGLASVDAMADRLDETSARCRPAAEAYLNPAKGLAGAIAGTIPVVWGAGAVAGVAAERFATMLTGVAAAPALSGPLPIAGRYMDRVFQAGEAGTADDPDDFFRDRVDEPDPVRMYPVLLVDHDDPAAAGPADHARRTLGALGRAAVGEVGARGGSPVERLAELIAVTDFAAVYLALGTGVGPAAPGLFPWTEGGPR</sequence>
<dbReference type="RefSeq" id="WP_078976979.1">
    <property type="nucleotide sequence ID" value="NZ_MWQN01000001.1"/>
</dbReference>
<name>A0A1T3P189_9ACTN</name>
<accession>A0A1T3P189</accession>
<evidence type="ECO:0000256" key="1">
    <source>
        <dbReference type="ARBA" id="ARBA00010523"/>
    </source>
</evidence>
<dbReference type="AlphaFoldDB" id="A0A1T3P189"/>
<dbReference type="GO" id="GO:0005975">
    <property type="term" value="P:carbohydrate metabolic process"/>
    <property type="evidence" value="ECO:0007669"/>
    <property type="project" value="InterPro"/>
</dbReference>
<keyword evidence="5" id="KW-1185">Reference proteome</keyword>
<dbReference type="Proteomes" id="UP000190037">
    <property type="component" value="Unassembled WGS sequence"/>
</dbReference>
<dbReference type="GO" id="GO:0097367">
    <property type="term" value="F:carbohydrate derivative binding"/>
    <property type="evidence" value="ECO:0007669"/>
    <property type="project" value="InterPro"/>
</dbReference>
<protein>
    <recommendedName>
        <fullName evidence="3">Bifunctional glucose-6-phosphate/mannose-6-phosphate isomerase C-terminal domain-containing protein</fullName>
    </recommendedName>
</protein>
<comment type="similarity">
    <text evidence="1">Belongs to the PGI/PMI family.</text>
</comment>
<keyword evidence="2" id="KW-0413">Isomerase</keyword>
<dbReference type="Gene3D" id="3.40.50.10490">
    <property type="entry name" value="Glucose-6-phosphate isomerase like protein, domain 1"/>
    <property type="match status" value="1"/>
</dbReference>
<gene>
    <name evidence="4" type="ORF">B4N89_18755</name>
</gene>
<feature type="domain" description="Bifunctional glucose-6-phosphate/mannose-6-phosphate isomerase C-terminal" evidence="3">
    <location>
        <begin position="226"/>
        <end position="380"/>
    </location>
</feature>
<evidence type="ECO:0000313" key="4">
    <source>
        <dbReference type="EMBL" id="OPC82712.1"/>
    </source>
</evidence>
<comment type="caution">
    <text evidence="4">The sequence shown here is derived from an EMBL/GenBank/DDBJ whole genome shotgun (WGS) entry which is preliminary data.</text>
</comment>
<dbReference type="STRING" id="159449.B4N89_18755"/>
<dbReference type="EMBL" id="MWQN01000001">
    <property type="protein sequence ID" value="OPC82712.1"/>
    <property type="molecule type" value="Genomic_DNA"/>
</dbReference>
<dbReference type="SUPFAM" id="SSF53697">
    <property type="entry name" value="SIS domain"/>
    <property type="match status" value="1"/>
</dbReference>
<organism evidence="4 5">
    <name type="scientific">Embleya scabrispora</name>
    <dbReference type="NCBI Taxonomy" id="159449"/>
    <lineage>
        <taxon>Bacteria</taxon>
        <taxon>Bacillati</taxon>
        <taxon>Actinomycetota</taxon>
        <taxon>Actinomycetes</taxon>
        <taxon>Kitasatosporales</taxon>
        <taxon>Streptomycetaceae</taxon>
        <taxon>Embleya</taxon>
    </lineage>
</organism>
<proteinExistence type="inferred from homology"/>
<dbReference type="Pfam" id="PF10432">
    <property type="entry name" value="bact-PGI_C"/>
    <property type="match status" value="1"/>
</dbReference>
<dbReference type="GO" id="GO:1901135">
    <property type="term" value="P:carbohydrate derivative metabolic process"/>
    <property type="evidence" value="ECO:0007669"/>
    <property type="project" value="InterPro"/>
</dbReference>
<evidence type="ECO:0000313" key="5">
    <source>
        <dbReference type="Proteomes" id="UP000190037"/>
    </source>
</evidence>
<dbReference type="OrthoDB" id="5241724at2"/>